<gene>
    <name evidence="2" type="ORF">A1Q1_01573</name>
</gene>
<dbReference type="InterPro" id="IPR020428">
    <property type="entry name" value="PFA-DSPs"/>
</dbReference>
<keyword evidence="1" id="KW-0378">Hydrolase</keyword>
<dbReference type="PANTHER" id="PTHR31126:SF74">
    <property type="entry name" value="TYROSINE-PROTEIN PHOSPHATASE-LIKE PROTEIN OCA2"/>
    <property type="match status" value="1"/>
</dbReference>
<evidence type="ECO:0000313" key="2">
    <source>
        <dbReference type="EMBL" id="EJT49371.1"/>
    </source>
</evidence>
<dbReference type="KEGG" id="tasa:A1Q1_01573"/>
<dbReference type="Proteomes" id="UP000002748">
    <property type="component" value="Unassembled WGS sequence"/>
</dbReference>
<dbReference type="EMBL" id="ALBS01000173">
    <property type="protein sequence ID" value="EJT49371.1"/>
    <property type="molecule type" value="Genomic_DNA"/>
</dbReference>
<dbReference type="PANTHER" id="PTHR31126">
    <property type="entry name" value="TYROSINE-PROTEIN PHOSPHATASE"/>
    <property type="match status" value="1"/>
</dbReference>
<dbReference type="OrthoDB" id="6375174at2759"/>
<protein>
    <submittedName>
        <fullName evidence="2">Cytoplasm protein</fullName>
    </submittedName>
</protein>
<dbReference type="HOGENOM" id="CLU_047845_3_0_1"/>
<reference evidence="2 3" key="1">
    <citation type="journal article" date="2012" name="Eukaryot. Cell">
        <title>Draft genome sequence of CBS 2479, the standard type strain of Trichosporon asahii.</title>
        <authorList>
            <person name="Yang R.Y."/>
            <person name="Li H.T."/>
            <person name="Zhu H."/>
            <person name="Zhou G.P."/>
            <person name="Wang M."/>
            <person name="Wang L."/>
        </authorList>
    </citation>
    <scope>NUCLEOTIDE SEQUENCE [LARGE SCALE GENOMIC DNA]</scope>
    <source>
        <strain evidence="3">ATCC 90039 / CBS 2479 / JCM 2466 / KCTC 7840 / NCYC 2677 / UAMH 7654</strain>
    </source>
</reference>
<organism evidence="2 3">
    <name type="scientific">Trichosporon asahii var. asahii (strain ATCC 90039 / CBS 2479 / JCM 2466 / KCTC 7840 / NBRC 103889/ NCYC 2677 / UAMH 7654)</name>
    <name type="common">Yeast</name>
    <dbReference type="NCBI Taxonomy" id="1186058"/>
    <lineage>
        <taxon>Eukaryota</taxon>
        <taxon>Fungi</taxon>
        <taxon>Dikarya</taxon>
        <taxon>Basidiomycota</taxon>
        <taxon>Agaricomycotina</taxon>
        <taxon>Tremellomycetes</taxon>
        <taxon>Trichosporonales</taxon>
        <taxon>Trichosporonaceae</taxon>
        <taxon>Trichosporon</taxon>
    </lineage>
</organism>
<evidence type="ECO:0000256" key="1">
    <source>
        <dbReference type="ARBA" id="ARBA00022801"/>
    </source>
</evidence>
<dbReference type="PRINTS" id="PR01911">
    <property type="entry name" value="PFDSPHPHTASE"/>
</dbReference>
<dbReference type="Gene3D" id="3.90.190.10">
    <property type="entry name" value="Protein tyrosine phosphatase superfamily"/>
    <property type="match status" value="1"/>
</dbReference>
<dbReference type="Pfam" id="PF03162">
    <property type="entry name" value="Y_phosphatase2"/>
    <property type="match status" value="2"/>
</dbReference>
<dbReference type="GO" id="GO:0016791">
    <property type="term" value="F:phosphatase activity"/>
    <property type="evidence" value="ECO:0007669"/>
    <property type="project" value="InterPro"/>
</dbReference>
<accession>J5T630</accession>
<dbReference type="GO" id="GO:0005737">
    <property type="term" value="C:cytoplasm"/>
    <property type="evidence" value="ECO:0007669"/>
    <property type="project" value="TreeGrafter"/>
</dbReference>
<sequence>MTTLPPSLRPTAVASLTPPPVLVPPINFALVAPGVYRSGHPNRRNFGFLQRLGLKTVLHGEGEASVTCPSLRESVAEHAVSMMCMPVRQAGQAGARRTYVARSDEYRPDGADFVSQHNLNLHHIDLSDDEELFTPSGKKRMYEALQIVLDTRNYPILVHDDTGKAAVTLLCALARCYQNWALTAVFREGDMFAGAGGSDDSGLGNAGKEFIATFDPRSVPLDPEYLPDWAEM</sequence>
<dbReference type="GeneID" id="25985087"/>
<proteinExistence type="predicted"/>
<dbReference type="RefSeq" id="XP_014180087.1">
    <property type="nucleotide sequence ID" value="XM_014324612.1"/>
</dbReference>
<dbReference type="SUPFAM" id="SSF52799">
    <property type="entry name" value="(Phosphotyrosine protein) phosphatases II"/>
    <property type="match status" value="1"/>
</dbReference>
<comment type="caution">
    <text evidence="2">The sequence shown here is derived from an EMBL/GenBank/DDBJ whole genome shotgun (WGS) entry which is preliminary data.</text>
</comment>
<dbReference type="InterPro" id="IPR029021">
    <property type="entry name" value="Prot-tyrosine_phosphatase-like"/>
</dbReference>
<evidence type="ECO:0000313" key="3">
    <source>
        <dbReference type="Proteomes" id="UP000002748"/>
    </source>
</evidence>
<dbReference type="GO" id="GO:0052840">
    <property type="term" value="F:inositol diphosphate tetrakisphosphate diphosphatase activity"/>
    <property type="evidence" value="ECO:0007669"/>
    <property type="project" value="TreeGrafter"/>
</dbReference>
<dbReference type="InterPro" id="IPR004861">
    <property type="entry name" value="Siw14-like"/>
</dbReference>
<dbReference type="AlphaFoldDB" id="J5T630"/>
<dbReference type="VEuPathDB" id="FungiDB:A1Q1_01573"/>
<name>J5T630_TRIAS</name>